<dbReference type="GO" id="GO:0000139">
    <property type="term" value="C:Golgi membrane"/>
    <property type="evidence" value="ECO:0007669"/>
    <property type="project" value="UniProtKB-SubCell"/>
</dbReference>
<evidence type="ECO:0000256" key="9">
    <source>
        <dbReference type="SAM" id="Phobius"/>
    </source>
</evidence>
<keyword evidence="9" id="KW-0812">Transmembrane</keyword>
<dbReference type="PANTHER" id="PTHR10844">
    <property type="entry name" value="CAVEOLIN"/>
    <property type="match status" value="1"/>
</dbReference>
<accession>A0A8S1HS71</accession>
<gene>
    <name evidence="10" type="ORF">CAUJ_LOCUS15442</name>
</gene>
<keyword evidence="9" id="KW-1133">Transmembrane helix</keyword>
<comment type="similarity">
    <text evidence="4">Belongs to the caveolin family.</text>
</comment>
<dbReference type="AlphaFoldDB" id="A0A8S1HS71"/>
<proteinExistence type="inferred from homology"/>
<feature type="transmembrane region" description="Helical" evidence="9">
    <location>
        <begin position="270"/>
        <end position="292"/>
    </location>
</feature>
<name>A0A8S1HS71_9PELO</name>
<keyword evidence="7 9" id="KW-0472">Membrane</keyword>
<dbReference type="Proteomes" id="UP000835052">
    <property type="component" value="Unassembled WGS sequence"/>
</dbReference>
<evidence type="ECO:0000256" key="2">
    <source>
        <dbReference type="ARBA" id="ARBA00004395"/>
    </source>
</evidence>
<dbReference type="InterPro" id="IPR001612">
    <property type="entry name" value="Caveolin"/>
</dbReference>
<dbReference type="PANTHER" id="PTHR10844:SF19">
    <property type="entry name" value="CAVEOLIN-2"/>
    <property type="match status" value="1"/>
</dbReference>
<keyword evidence="6" id="KW-0333">Golgi apparatus</keyword>
<evidence type="ECO:0000256" key="6">
    <source>
        <dbReference type="ARBA" id="ARBA00023034"/>
    </source>
</evidence>
<protein>
    <recommendedName>
        <fullName evidence="12">Caveolin</fullName>
    </recommendedName>
</protein>
<evidence type="ECO:0000256" key="1">
    <source>
        <dbReference type="ARBA" id="ARBA00004202"/>
    </source>
</evidence>
<comment type="caution">
    <text evidence="10">The sequence shown here is derived from an EMBL/GenBank/DDBJ whole genome shotgun (WGS) entry which is preliminary data.</text>
</comment>
<dbReference type="Pfam" id="PF01146">
    <property type="entry name" value="Caveolin"/>
    <property type="match status" value="1"/>
</dbReference>
<evidence type="ECO:0000256" key="8">
    <source>
        <dbReference type="SAM" id="MobiDB-lite"/>
    </source>
</evidence>
<dbReference type="GO" id="GO:0005901">
    <property type="term" value="C:caveola"/>
    <property type="evidence" value="ECO:0007669"/>
    <property type="project" value="UniProtKB-SubCell"/>
</dbReference>
<evidence type="ECO:0000256" key="7">
    <source>
        <dbReference type="ARBA" id="ARBA00023136"/>
    </source>
</evidence>
<feature type="transmembrane region" description="Helical" evidence="9">
    <location>
        <begin position="227"/>
        <end position="250"/>
    </location>
</feature>
<keyword evidence="11" id="KW-1185">Reference proteome</keyword>
<evidence type="ECO:0000256" key="4">
    <source>
        <dbReference type="ARBA" id="ARBA00010988"/>
    </source>
</evidence>
<evidence type="ECO:0008006" key="12">
    <source>
        <dbReference type="Google" id="ProtNLM"/>
    </source>
</evidence>
<reference evidence="10" key="1">
    <citation type="submission" date="2020-10" db="EMBL/GenBank/DDBJ databases">
        <authorList>
            <person name="Kikuchi T."/>
        </authorList>
    </citation>
    <scope>NUCLEOTIDE SEQUENCE</scope>
    <source>
        <strain evidence="10">NKZ352</strain>
    </source>
</reference>
<evidence type="ECO:0000256" key="5">
    <source>
        <dbReference type="ARBA" id="ARBA00022475"/>
    </source>
</evidence>
<sequence length="316" mass="35185">MGKFHKASSEGAEKRPPIRSWKTWRAIAILRMSRKSSSSDSQSSPPNIVAQYDTVEEVEILEPPVVAPREIEVLAHAEEVPQTDIEAPPRIRHSIQKTEVSSLPLPQHPAVTAYAVEPATPVVGAGVTSGASSGSGGGKKGRGNSADRRDGPADESMVFDLNGEPIKPVMAHKMNMQDRDLNHSAQFLNNNFFEIFAEPGEQYHSIACVWTVSYRFFEITKIYTYKILSLLFGIILAVLAGFLFALFTFLNVWVIRPVLFLARTLLHQVLYIWPTIVVYVLRPCFYATGAVFSSVRLHQTSGTVIREVWEDHVHTV</sequence>
<organism evidence="10 11">
    <name type="scientific">Caenorhabditis auriculariae</name>
    <dbReference type="NCBI Taxonomy" id="2777116"/>
    <lineage>
        <taxon>Eukaryota</taxon>
        <taxon>Metazoa</taxon>
        <taxon>Ecdysozoa</taxon>
        <taxon>Nematoda</taxon>
        <taxon>Chromadorea</taxon>
        <taxon>Rhabditida</taxon>
        <taxon>Rhabditina</taxon>
        <taxon>Rhabditomorpha</taxon>
        <taxon>Rhabditoidea</taxon>
        <taxon>Rhabditidae</taxon>
        <taxon>Peloderinae</taxon>
        <taxon>Caenorhabditis</taxon>
    </lineage>
</organism>
<dbReference type="EMBL" id="CAJGYM010000182">
    <property type="protein sequence ID" value="CAD6199540.1"/>
    <property type="molecule type" value="Genomic_DNA"/>
</dbReference>
<dbReference type="GO" id="GO:0070836">
    <property type="term" value="P:caveola assembly"/>
    <property type="evidence" value="ECO:0007669"/>
    <property type="project" value="InterPro"/>
</dbReference>
<evidence type="ECO:0000313" key="11">
    <source>
        <dbReference type="Proteomes" id="UP000835052"/>
    </source>
</evidence>
<keyword evidence="5" id="KW-1003">Cell membrane</keyword>
<dbReference type="OrthoDB" id="5917823at2759"/>
<comment type="subcellular location">
    <subcellularLocation>
        <location evidence="1">Cell membrane</location>
        <topology evidence="1">Peripheral membrane protein</topology>
    </subcellularLocation>
    <subcellularLocation>
        <location evidence="2">Golgi apparatus membrane</location>
        <topology evidence="2">Peripheral membrane protein</topology>
    </subcellularLocation>
    <subcellularLocation>
        <location evidence="3">Membrane</location>
        <location evidence="3">Caveola</location>
        <topology evidence="3">Peripheral membrane protein</topology>
    </subcellularLocation>
</comment>
<dbReference type="GO" id="GO:0060090">
    <property type="term" value="F:molecular adaptor activity"/>
    <property type="evidence" value="ECO:0007669"/>
    <property type="project" value="TreeGrafter"/>
</dbReference>
<evidence type="ECO:0000313" key="10">
    <source>
        <dbReference type="EMBL" id="CAD6199540.1"/>
    </source>
</evidence>
<evidence type="ECO:0000256" key="3">
    <source>
        <dbReference type="ARBA" id="ARBA00004543"/>
    </source>
</evidence>
<feature type="region of interest" description="Disordered" evidence="8">
    <location>
        <begin position="126"/>
        <end position="157"/>
    </location>
</feature>